<keyword evidence="10" id="KW-0966">Cell projection</keyword>
<proteinExistence type="inferred from homology"/>
<evidence type="ECO:0000256" key="5">
    <source>
        <dbReference type="ARBA" id="ARBA00022525"/>
    </source>
</evidence>
<keyword evidence="5" id="KW-0964">Secreted</keyword>
<evidence type="ECO:0000256" key="4">
    <source>
        <dbReference type="ARBA" id="ARBA00016244"/>
    </source>
</evidence>
<dbReference type="RefSeq" id="WP_002594946.1">
    <property type="nucleotide sequence ID" value="NZ_KB850998.1"/>
</dbReference>
<dbReference type="PANTHER" id="PTHR30033:SF1">
    <property type="entry name" value="FLAGELLAR HOOK-ASSOCIATED PROTEIN 1"/>
    <property type="match status" value="1"/>
</dbReference>
<evidence type="ECO:0000259" key="7">
    <source>
        <dbReference type="Pfam" id="PF00460"/>
    </source>
</evidence>
<evidence type="ECO:0000313" key="11">
    <source>
        <dbReference type="Proteomes" id="UP000013085"/>
    </source>
</evidence>
<feature type="domain" description="Flagellar basal-body/hook protein C-terminal" evidence="8">
    <location>
        <begin position="536"/>
        <end position="574"/>
    </location>
</feature>
<dbReference type="InterPro" id="IPR001444">
    <property type="entry name" value="Flag_bb_rod_N"/>
</dbReference>
<dbReference type="Proteomes" id="UP000013085">
    <property type="component" value="Unassembled WGS sequence"/>
</dbReference>
<dbReference type="HOGENOM" id="CLU_012762_1_1_9"/>
<evidence type="ECO:0000313" key="10">
    <source>
        <dbReference type="EMBL" id="ENZ18783.1"/>
    </source>
</evidence>
<evidence type="ECO:0000256" key="3">
    <source>
        <dbReference type="ARBA" id="ARBA00009677"/>
    </source>
</evidence>
<dbReference type="PANTHER" id="PTHR30033">
    <property type="entry name" value="FLAGELLAR HOOK-ASSOCIATED PROTEIN 1"/>
    <property type="match status" value="1"/>
</dbReference>
<evidence type="ECO:0000256" key="2">
    <source>
        <dbReference type="ARBA" id="ARBA00004613"/>
    </source>
</evidence>
<sequence length="581" mass="62583">MIRSTFSGLSTALTAIQANQKRLDIIGQNLANMNTVGYTRQQLETSSLNYSGPVGHYMNGSATVVGFGVSMNKVSQIRDPYLDVQYRAQMSKASYTDSMQTSLDSLADILDESSISGISDTLNEIQSVLTSGMQDPAKVNDPVYESELRSRMQALTNLLNDSARQIDTAQKNEFDRLNGEGTSEQGAVQRVNEILRQVGDLNIQIKQNQILGQQSLELMDERNVLLDELAGYLPIEVSYYKDAEHSGTYDYPITDADGRPVIDGNGNPVTEKRDRMYEYDSKGKVIGRRDWPDDLKVTLNYTDKNGASKQLTLVEGTEGGKGNNYGSLELTGGSREKPLLASVTITAAASAGGSSTVVSASESQLSDGSIQASLDMLGKIGTGELIAGTATLDDVRGYQFYMKKLDALAQTFAGIINDINQKGVQGSPQVNDTPYLLLANKTTDTGDGITAANIGISTDWINGNAHVGMLGDSPTDTVLNMLEAMSKAHAGLGNKSFASYMNNTSTILANDSRANQNILKTNVTVLNSIQDYKDSVSGISMDEEASNMMAYMSAYNAASRLMTAMDEALNTLINNTGLVGR</sequence>
<dbReference type="EMBL" id="AGYR01000007">
    <property type="protein sequence ID" value="ENZ18783.1"/>
    <property type="molecule type" value="Genomic_DNA"/>
</dbReference>
<comment type="caution">
    <text evidence="10">The sequence shown here is derived from an EMBL/GenBank/DDBJ whole genome shotgun (WGS) entry which is preliminary data.</text>
</comment>
<keyword evidence="10" id="KW-0282">Flagellum</keyword>
<name>A0A0E2HFI8_9FIRM</name>
<dbReference type="GO" id="GO:0005198">
    <property type="term" value="F:structural molecule activity"/>
    <property type="evidence" value="ECO:0007669"/>
    <property type="project" value="InterPro"/>
</dbReference>
<dbReference type="Pfam" id="PF22638">
    <property type="entry name" value="FlgK_D1"/>
    <property type="match status" value="1"/>
</dbReference>
<dbReference type="InterPro" id="IPR053927">
    <property type="entry name" value="FlgK_helical"/>
</dbReference>
<accession>A0A0E2HFI8</accession>
<dbReference type="AlphaFoldDB" id="A0A0E2HFI8"/>
<feature type="domain" description="Flagellar basal body rod protein N-terminal" evidence="7">
    <location>
        <begin position="9"/>
        <end position="39"/>
    </location>
</feature>
<keyword evidence="6" id="KW-0975">Bacterial flagellum</keyword>
<dbReference type="InterPro" id="IPR010930">
    <property type="entry name" value="Flg_bb/hook_C_dom"/>
</dbReference>
<feature type="domain" description="Flagellar hook-associated protein FlgK helical" evidence="9">
    <location>
        <begin position="105"/>
        <end position="265"/>
    </location>
</feature>
<keyword evidence="10" id="KW-0969">Cilium</keyword>
<comment type="subcellular location">
    <subcellularLocation>
        <location evidence="1">Bacterial flagellum</location>
    </subcellularLocation>
    <subcellularLocation>
        <location evidence="2">Secreted</location>
    </subcellularLocation>
</comment>
<dbReference type="SUPFAM" id="SSF64518">
    <property type="entry name" value="Phase 1 flagellin"/>
    <property type="match status" value="1"/>
</dbReference>
<dbReference type="GO" id="GO:0005576">
    <property type="term" value="C:extracellular region"/>
    <property type="evidence" value="ECO:0007669"/>
    <property type="project" value="UniProtKB-SubCell"/>
</dbReference>
<dbReference type="Pfam" id="PF00460">
    <property type="entry name" value="Flg_bb_rod"/>
    <property type="match status" value="1"/>
</dbReference>
<evidence type="ECO:0000256" key="6">
    <source>
        <dbReference type="ARBA" id="ARBA00023143"/>
    </source>
</evidence>
<evidence type="ECO:0000256" key="1">
    <source>
        <dbReference type="ARBA" id="ARBA00004365"/>
    </source>
</evidence>
<dbReference type="Pfam" id="PF06429">
    <property type="entry name" value="Flg_bbr_C"/>
    <property type="match status" value="1"/>
</dbReference>
<organism evidence="10 11">
    <name type="scientific">[Clostridium] clostridioforme 90A8</name>
    <dbReference type="NCBI Taxonomy" id="999408"/>
    <lineage>
        <taxon>Bacteria</taxon>
        <taxon>Bacillati</taxon>
        <taxon>Bacillota</taxon>
        <taxon>Clostridia</taxon>
        <taxon>Lachnospirales</taxon>
        <taxon>Lachnospiraceae</taxon>
        <taxon>Enterocloster</taxon>
    </lineage>
</organism>
<gene>
    <name evidence="10" type="ORF">HMPREF1090_01100</name>
</gene>
<comment type="similarity">
    <text evidence="3">Belongs to the flagella basal body rod proteins family.</text>
</comment>
<protein>
    <recommendedName>
        <fullName evidence="4">Flagellar hook-associated protein 1</fullName>
    </recommendedName>
</protein>
<dbReference type="InterPro" id="IPR002371">
    <property type="entry name" value="FlgK"/>
</dbReference>
<evidence type="ECO:0000259" key="9">
    <source>
        <dbReference type="Pfam" id="PF22638"/>
    </source>
</evidence>
<dbReference type="GO" id="GO:0044780">
    <property type="term" value="P:bacterial-type flagellum assembly"/>
    <property type="evidence" value="ECO:0007669"/>
    <property type="project" value="InterPro"/>
</dbReference>
<reference evidence="10 11" key="1">
    <citation type="submission" date="2013-01" db="EMBL/GenBank/DDBJ databases">
        <title>The Genome Sequence of Clostridium clostridioforme 90A8.</title>
        <authorList>
            <consortium name="The Broad Institute Genome Sequencing Platform"/>
            <person name="Earl A."/>
            <person name="Ward D."/>
            <person name="Feldgarden M."/>
            <person name="Gevers D."/>
            <person name="Courvalin P."/>
            <person name="Lambert T."/>
            <person name="Walker B."/>
            <person name="Young S.K."/>
            <person name="Zeng Q."/>
            <person name="Gargeya S."/>
            <person name="Fitzgerald M."/>
            <person name="Haas B."/>
            <person name="Abouelleil A."/>
            <person name="Alvarado L."/>
            <person name="Arachchi H.M."/>
            <person name="Berlin A.M."/>
            <person name="Chapman S.B."/>
            <person name="Dewar J."/>
            <person name="Goldberg J."/>
            <person name="Griggs A."/>
            <person name="Gujja S."/>
            <person name="Hansen M."/>
            <person name="Howarth C."/>
            <person name="Imamovic A."/>
            <person name="Larimer J."/>
            <person name="McCowan C."/>
            <person name="Murphy C."/>
            <person name="Neiman D."/>
            <person name="Pearson M."/>
            <person name="Priest M."/>
            <person name="Roberts A."/>
            <person name="Saif S."/>
            <person name="Shea T."/>
            <person name="Sisk P."/>
            <person name="Sykes S."/>
            <person name="Wortman J."/>
            <person name="Nusbaum C."/>
            <person name="Birren B."/>
        </authorList>
    </citation>
    <scope>NUCLEOTIDE SEQUENCE [LARGE SCALE GENOMIC DNA]</scope>
    <source>
        <strain evidence="10 11">90A8</strain>
    </source>
</reference>
<dbReference type="PATRIC" id="fig|999408.3.peg.1178"/>
<dbReference type="GO" id="GO:0009424">
    <property type="term" value="C:bacterial-type flagellum hook"/>
    <property type="evidence" value="ECO:0007669"/>
    <property type="project" value="InterPro"/>
</dbReference>
<evidence type="ECO:0000259" key="8">
    <source>
        <dbReference type="Pfam" id="PF06429"/>
    </source>
</evidence>